<dbReference type="Proteomes" id="UP000001491">
    <property type="component" value="Chromosome"/>
</dbReference>
<dbReference type="HOGENOM" id="CLU_2343657_0_0_14"/>
<gene>
    <name evidence="1" type="ordered locus">MCJ_003980</name>
</gene>
<name>C5J6J3_MESCH</name>
<keyword evidence="2" id="KW-1185">Reference proteome</keyword>
<reference evidence="2" key="1">
    <citation type="journal article" date="2009" name="BMC Bioinformatics">
        <title>The Mycoplasma conjunctivae genome sequencing, annotation and analysis.</title>
        <authorList>
            <person name="Calderon-Copete S.P."/>
            <person name="Wigger G."/>
            <person name="Wunderlin C."/>
            <person name="Schmidheini T."/>
            <person name="Frey J."/>
            <person name="Quail M.A."/>
            <person name="Falquet L."/>
        </authorList>
    </citation>
    <scope>NUCLEOTIDE SEQUENCE [LARGE SCALE GENOMIC DNA]</scope>
    <source>
        <strain evidence="2">ATCC 25834 / NCTC 10147 / HRC/581</strain>
    </source>
</reference>
<dbReference type="KEGG" id="mco:MCJ_003980"/>
<evidence type="ECO:0000313" key="2">
    <source>
        <dbReference type="Proteomes" id="UP000001491"/>
    </source>
</evidence>
<organism evidence="1 2">
    <name type="scientific">Mesomycoplasma conjunctivae (strain ATCC 25834 / NCTC 10147 / HRC/581)</name>
    <name type="common">Mycoplasma conjunctivae</name>
    <dbReference type="NCBI Taxonomy" id="572263"/>
    <lineage>
        <taxon>Bacteria</taxon>
        <taxon>Bacillati</taxon>
        <taxon>Mycoplasmatota</taxon>
        <taxon>Mycoplasmoidales</taxon>
        <taxon>Metamycoplasmataceae</taxon>
        <taxon>Mesomycoplasma</taxon>
    </lineage>
</organism>
<protein>
    <submittedName>
        <fullName evidence="1">Uncharacterized protein</fullName>
    </submittedName>
</protein>
<evidence type="ECO:0000313" key="1">
    <source>
        <dbReference type="EMBL" id="CAT05086.1"/>
    </source>
</evidence>
<proteinExistence type="predicted"/>
<sequence length="97" mass="11019">MFATNVKNKKPNEDHYRSSLFDDEIISSHSAFAQQELASQPLHKNNYFTSCPLEFDFHGFDRQELAAKLPTCLSSFLSSNCQSAIFITGKVNQDKKN</sequence>
<accession>C5J6J3</accession>
<dbReference type="EMBL" id="FM864216">
    <property type="protein sequence ID" value="CAT05086.1"/>
    <property type="molecule type" value="Genomic_DNA"/>
</dbReference>
<dbReference type="AlphaFoldDB" id="C5J6J3"/>